<comment type="caution">
    <text evidence="5">The sequence shown here is derived from an EMBL/GenBank/DDBJ whole genome shotgun (WGS) entry which is preliminary data.</text>
</comment>
<dbReference type="Gene3D" id="3.90.1750.10">
    <property type="entry name" value="Hect, E3 ligase catalytic domains"/>
    <property type="match status" value="1"/>
</dbReference>
<reference evidence="5" key="1">
    <citation type="submission" date="2022-10" db="EMBL/GenBank/DDBJ databases">
        <title>Adaptive evolution leads to modifications in subtelomeric GC content in a zoonotic Cryptosporidium species.</title>
        <authorList>
            <person name="Li J."/>
            <person name="Feng Y."/>
            <person name="Xiao L."/>
        </authorList>
    </citation>
    <scope>NUCLEOTIDE SEQUENCE</scope>
    <source>
        <strain evidence="5">25894</strain>
    </source>
</reference>
<evidence type="ECO:0000256" key="2">
    <source>
        <dbReference type="PROSITE-ProRule" id="PRU00104"/>
    </source>
</evidence>
<comment type="caution">
    <text evidence="2">Lacks conserved residue(s) required for the propagation of feature annotation.</text>
</comment>
<dbReference type="InterPro" id="IPR035983">
    <property type="entry name" value="Hect_E3_ubiquitin_ligase"/>
</dbReference>
<dbReference type="Gene3D" id="3.30.2160.10">
    <property type="entry name" value="Hect, E3 ligase catalytic domain"/>
    <property type="match status" value="1"/>
</dbReference>
<keyword evidence="3" id="KW-0812">Transmembrane</keyword>
<protein>
    <submittedName>
        <fullName evidence="5">Signal peptide-containing protein</fullName>
    </submittedName>
</protein>
<dbReference type="SUPFAM" id="SSF56204">
    <property type="entry name" value="Hect, E3 ligase catalytic domain"/>
    <property type="match status" value="1"/>
</dbReference>
<keyword evidence="6" id="KW-1185">Reference proteome</keyword>
<feature type="domain" description="HECT" evidence="4">
    <location>
        <begin position="2021"/>
        <end position="2248"/>
    </location>
</feature>
<gene>
    <name evidence="5" type="ORF">OJ252_3408</name>
</gene>
<accession>A0ABQ8P2D8</accession>
<evidence type="ECO:0000256" key="1">
    <source>
        <dbReference type="ARBA" id="ARBA00022786"/>
    </source>
</evidence>
<evidence type="ECO:0000256" key="3">
    <source>
        <dbReference type="SAM" id="Phobius"/>
    </source>
</evidence>
<keyword evidence="1 2" id="KW-0833">Ubl conjugation pathway</keyword>
<dbReference type="Proteomes" id="UP001071777">
    <property type="component" value="Unassembled WGS sequence"/>
</dbReference>
<feature type="transmembrane region" description="Helical" evidence="3">
    <location>
        <begin position="15"/>
        <end position="34"/>
    </location>
</feature>
<name>A0ABQ8P2D8_9CRYT</name>
<keyword evidence="3" id="KW-1133">Transmembrane helix</keyword>
<dbReference type="PROSITE" id="PS50237">
    <property type="entry name" value="HECT"/>
    <property type="match status" value="1"/>
</dbReference>
<dbReference type="InterPro" id="IPR000569">
    <property type="entry name" value="HECT_dom"/>
</dbReference>
<evidence type="ECO:0000259" key="4">
    <source>
        <dbReference type="PROSITE" id="PS50237"/>
    </source>
</evidence>
<dbReference type="EMBL" id="JAPCXB010000163">
    <property type="protein sequence ID" value="KAJ1605704.1"/>
    <property type="molecule type" value="Genomic_DNA"/>
</dbReference>
<proteinExistence type="predicted"/>
<sequence>MIVQDEIISKIKARWIIRNCFFLLIVIILSQVEISDARPFFNFKRQITIETVYKQIYDTSCRISEEYLTNFGYFGGYLASSIPSKLKRICIEIDENSEVESQMKELNMEISLEDPLKSAQYIWTISRLKLNLFIIESECYFIWISVLEDLKLINVSDIPEFLPEYRKIISSRPIIPGKQISLRIYPNMDDLLVIFSVTTQIYKGGGYIPKYYDSYADTILNQDYEDNSPEERNFIVVLERLIEIQYPSWNVSFPPMNDDKNSGFGGLEDHELFKFMKLKGLSMPNKNSKDLDGVIAIYFIFHYVLHVFISIATARDLWIVIKSWLTYSTDYLISNNVSFVQNERHITNRELKYLKSTPQENIPKWATGSQNIGIYSEIVDTFISEFENEFPYIVSCPDGELVLKDTNRNQYKYLSQKVQKIDRIAVNIAKEIHTIFPGIKFRKICELASAFSLIIPFDFKLFSKFTTRKKNKTKKSKPGKDIWKFEDNLKGIEYCRKGVLNVLRDGGINLKYYDKYDSIHLIEYLDSACLRIIKSQIKCSINTPYYFPYQVSNTINTFAGNIANALTSSLVGGANYYYEVIGTIWDGRLQSSIQEDAIPSLFRVHNPEFNPENLCDISEHFVNPAIIGYFEKKKLIYQEKNNRSDKMKNLINRIKERYYSKHKICNNNIESFYSDLLVLKEIVNAHKIPKGANLNDWKEFVLDEESISSFILNQLKKPKDFNSVCKTLMERKFRSGDIQFFPISTDSNQYREYLLNRMKRSKVFLTKLVKDEKSDINLKEISRLLIFKDESLLEFPETIASNIRDSIYYDRFDLQFKNLIQWYINESCEKASALVYKDVKTRGKNFWCVCPKCFDFSDKSDDVAYSTDEYSKCDLKLVGEALEFGIKVVMNNPNINLYISSIFNNKLNILNKSGIVINLNLSDKNFIINNANFIYVYLSRISIPITKNMALLASEIASKLLKIHFLQGEVLVNNKIASLLSDNMEIENVGNPQFFSVTLDSNLMKNFRNYCNSMEYNERAIMLLETIVSNGGFKNNSNKTFLHWNNSYMSPQMACEIVEELTKSGMIIEDQTEQDRIKQGKACLDFISFKYPGMPQIPIPVCMSQKLMVECETGNNLDNVFASIIMSNYLEYGIKDNLSSVKNYACSSSKYLSNIYNTHDFTDRCKDLFVNVCNFENFVKEKLINLNSWEPNLLMDTICNNINLMHSCRNFSSNQKVTDEIKRVADLIVFEIINEFSDFDFYWGKDIMCEAANNIIKYEIEDCMITVENILIKIDGEFPKEFHKTICSKINIWPRSCPQEKFSNHSVLSNLFYRYITIPIFKDDLLKNQKRVNDINFYDVCNILESNHSIENYKSSDLETSTTGIDSEKLCESYFEQLFPSSELYEEIVGIQIIDKRKECKQIISNSFISVIKDRANFSFFDSDSGLIPDNIPYLPDYMHQKEIADKLINEYRLPPRITLMTIGLFHALNELNLNDQVKYEFSILGLIYNSVKMVMKIDKLNEDDFLLECININKERIFPILGNMELKRLCKSVTLSFENQELVENIYLLYSLNIKVSSYYSTHFTSENISFISKSYLSKVLRGKPSLKIQKVYEDVLNEYIDYMFIGFDSFIQDSSGKYFGISMYKRLGVKEANKSKLNIKSKQKEEQIQNDLELFLNENLYKTDVKEKHKDKLVRALVMFNFLLETKRMGVFQIHSPSDSFEISQEISSKTVLRFMPPDLANWLMSYENYKFINKLFVVPIYSDGKKVIGPIADLDIENNLLYDELSSKGIALNRIMNIMENKQKFTSSDRKLEISSTILESTIKYIIYQYRDDKSIEYSSSIVNNSYLFRNMVKRLRLNNEIIFDIRPRMSPNSLFIHTEYILFEVLRYFIENSPSELRSKTDFILNKFDFSKNLHKDSLHYYKGDINSEEMRHVRKRYLCKSFNQQIMRDVDYGSNPFFECYYFRTENGNLRRENRHIEGKTTRNCEFSPRLTQAKTMDEKYLLLKKYIRFLSNNQDYYTFLADSLRLLPETIIQGIGRIYGYCLLIGEPLNFYFSNFIIKYIKTGNPNNESNIKNYLDGRIGKFQDMISLTFNTLNSRKFTTSIMNFESAKKKVFKGEPIYYYIDHRKFGDTHLDSNMKLKGSGLFEINNFNNLRFLRKNISKFIGYEKFKLEIESFVRGIYDIIPRRFLRSFFNSNLFYFSQGYISTSIKNEVLFKSLLSSYFYVESDELLLPHKRKLIQWFHIALNSFTYTDIGYFFAVFTDKFSIFPPTAYVGKIRIVDLPLDEEKNPENRIIIDPLLLVVYIPNYKTYIELEKSISRIIEINKRKLTFSA</sequence>
<evidence type="ECO:0000313" key="5">
    <source>
        <dbReference type="EMBL" id="KAJ1605704.1"/>
    </source>
</evidence>
<organism evidence="5 6">
    <name type="scientific">Cryptosporidium canis</name>
    <dbReference type="NCBI Taxonomy" id="195482"/>
    <lineage>
        <taxon>Eukaryota</taxon>
        <taxon>Sar</taxon>
        <taxon>Alveolata</taxon>
        <taxon>Apicomplexa</taxon>
        <taxon>Conoidasida</taxon>
        <taxon>Coccidia</taxon>
        <taxon>Eucoccidiorida</taxon>
        <taxon>Eimeriorina</taxon>
        <taxon>Cryptosporidiidae</taxon>
        <taxon>Cryptosporidium</taxon>
    </lineage>
</organism>
<keyword evidence="3" id="KW-0472">Membrane</keyword>
<evidence type="ECO:0000313" key="6">
    <source>
        <dbReference type="Proteomes" id="UP001071777"/>
    </source>
</evidence>